<name>A0AA96LJQ8_9BACL</name>
<proteinExistence type="predicted"/>
<gene>
    <name evidence="1" type="ORF">MJB10_18840</name>
</gene>
<reference evidence="1" key="1">
    <citation type="submission" date="2022-02" db="EMBL/GenBank/DDBJ databases">
        <title>Paenibacillus sp. MBLB1832 Whole Genome Shotgun Sequencing.</title>
        <authorList>
            <person name="Hwang C.Y."/>
            <person name="Cho E.-S."/>
            <person name="Seo M.-J."/>
        </authorList>
    </citation>
    <scope>NUCLEOTIDE SEQUENCE</scope>
    <source>
        <strain evidence="1">MBLB1832</strain>
    </source>
</reference>
<keyword evidence="2" id="KW-1185">Reference proteome</keyword>
<organism evidence="1 2">
    <name type="scientific">Paenibacillus roseopurpureus</name>
    <dbReference type="NCBI Taxonomy" id="2918901"/>
    <lineage>
        <taxon>Bacteria</taxon>
        <taxon>Bacillati</taxon>
        <taxon>Bacillota</taxon>
        <taxon>Bacilli</taxon>
        <taxon>Bacillales</taxon>
        <taxon>Paenibacillaceae</taxon>
        <taxon>Paenibacillus</taxon>
    </lineage>
</organism>
<dbReference type="RefSeq" id="WP_314797171.1">
    <property type="nucleotide sequence ID" value="NZ_CP130319.1"/>
</dbReference>
<dbReference type="Proteomes" id="UP001304650">
    <property type="component" value="Chromosome"/>
</dbReference>
<dbReference type="EMBL" id="CP130319">
    <property type="protein sequence ID" value="WNR43157.1"/>
    <property type="molecule type" value="Genomic_DNA"/>
</dbReference>
<dbReference type="KEGG" id="proo:MJB10_18840"/>
<sequence>MKQGKLYSKKEKTAALLVSTALVGAPFIVGGSYVSYAYGTETLPSPKPVTIVDEISNLVVPLHEEEIAIRDLKAIYGNYITNVSVTSTNSNSSGSDIAYNEQGYGSAGLLKIHPLRVGNCNVYDFF</sequence>
<accession>A0AA96LJQ8</accession>
<dbReference type="AlphaFoldDB" id="A0AA96LJQ8"/>
<protein>
    <submittedName>
        <fullName evidence="1">Uncharacterized protein</fullName>
    </submittedName>
</protein>
<evidence type="ECO:0000313" key="2">
    <source>
        <dbReference type="Proteomes" id="UP001304650"/>
    </source>
</evidence>
<evidence type="ECO:0000313" key="1">
    <source>
        <dbReference type="EMBL" id="WNR43157.1"/>
    </source>
</evidence>